<feature type="region of interest" description="Disordered" evidence="5">
    <location>
        <begin position="246"/>
        <end position="291"/>
    </location>
</feature>
<organism evidence="6 7">
    <name type="scientific">Homoserinibacter gongjuensis</name>
    <dbReference type="NCBI Taxonomy" id="1162968"/>
    <lineage>
        <taxon>Bacteria</taxon>
        <taxon>Bacillati</taxon>
        <taxon>Actinomycetota</taxon>
        <taxon>Actinomycetes</taxon>
        <taxon>Micrococcales</taxon>
        <taxon>Microbacteriaceae</taxon>
        <taxon>Homoserinibacter</taxon>
    </lineage>
</organism>
<proteinExistence type="predicted"/>
<dbReference type="PANTHER" id="PTHR42953">
    <property type="entry name" value="HIGH-AFFINITY ZINC UPTAKE SYSTEM PROTEIN ZNUA-RELATED"/>
    <property type="match status" value="1"/>
</dbReference>
<name>A0ABQ6JXE5_9MICO</name>
<evidence type="ECO:0000313" key="7">
    <source>
        <dbReference type="Proteomes" id="UP001157069"/>
    </source>
</evidence>
<comment type="caution">
    <text evidence="6">The sequence shown here is derived from an EMBL/GenBank/DDBJ whole genome shotgun (WGS) entry which is preliminary data.</text>
</comment>
<reference evidence="7" key="1">
    <citation type="journal article" date="2019" name="Int. J. Syst. Evol. Microbiol.">
        <title>The Global Catalogue of Microorganisms (GCM) 10K type strain sequencing project: providing services to taxonomists for standard genome sequencing and annotation.</title>
        <authorList>
            <consortium name="The Broad Institute Genomics Platform"/>
            <consortium name="The Broad Institute Genome Sequencing Center for Infectious Disease"/>
            <person name="Wu L."/>
            <person name="Ma J."/>
        </authorList>
    </citation>
    <scope>NUCLEOTIDE SEQUENCE [LARGE SCALE GENOMIC DNA]</scope>
    <source>
        <strain evidence="7">NBRC 108755</strain>
    </source>
</reference>
<keyword evidence="4" id="KW-0732">Signal</keyword>
<keyword evidence="2" id="KW-0813">Transport</keyword>
<protein>
    <recommendedName>
        <fullName evidence="8">ABC transporter substrate-binding protein</fullName>
    </recommendedName>
</protein>
<dbReference type="Proteomes" id="UP001157069">
    <property type="component" value="Unassembled WGS sequence"/>
</dbReference>
<evidence type="ECO:0000313" key="6">
    <source>
        <dbReference type="EMBL" id="GMA91450.1"/>
    </source>
</evidence>
<keyword evidence="7" id="KW-1185">Reference proteome</keyword>
<evidence type="ECO:0008006" key="8">
    <source>
        <dbReference type="Google" id="ProtNLM"/>
    </source>
</evidence>
<evidence type="ECO:0000256" key="2">
    <source>
        <dbReference type="ARBA" id="ARBA00022448"/>
    </source>
</evidence>
<dbReference type="Gene3D" id="3.40.50.1980">
    <property type="entry name" value="Nitrogenase molybdenum iron protein domain"/>
    <property type="match status" value="1"/>
</dbReference>
<dbReference type="EMBL" id="BSVA01000001">
    <property type="protein sequence ID" value="GMA91450.1"/>
    <property type="molecule type" value="Genomic_DNA"/>
</dbReference>
<accession>A0ABQ6JXE5</accession>
<evidence type="ECO:0000256" key="5">
    <source>
        <dbReference type="SAM" id="MobiDB-lite"/>
    </source>
</evidence>
<dbReference type="InterPro" id="IPR050492">
    <property type="entry name" value="Bact_metal-bind_prot9"/>
</dbReference>
<sequence>MTSIIHDAAQDPHEYEATPRDALAIADADLVIVNGGGYDEFMHTLLEAHDNDAVVVDAVGLSGLAPDDHDHEDGGEGEGEDADEHDHHDHGEFNEHVWYSLDAMASLAEELAVRLGELDPADADAFVSNAQAFTAALGDLTARASGIAEARSHTHTHIAITEPVPLYLLEAAGLENATPEEFSEAVEEGTDAPALVVRAVIDLVTGPGIALLAYNEQTVGPQTEQVLAAAQDAGTPVVSFTELLPEGRTTSDGWRRTSTRSRRRSRGDGGAGFETRVAARRAPQPAERQAG</sequence>
<feature type="region of interest" description="Disordered" evidence="5">
    <location>
        <begin position="63"/>
        <end position="89"/>
    </location>
</feature>
<comment type="subcellular location">
    <subcellularLocation>
        <location evidence="1">Cell envelope</location>
    </subcellularLocation>
</comment>
<feature type="compositionally biased region" description="Low complexity" evidence="5">
    <location>
        <begin position="280"/>
        <end position="291"/>
    </location>
</feature>
<gene>
    <name evidence="6" type="ORF">GCM10025869_19790</name>
</gene>
<dbReference type="InterPro" id="IPR006127">
    <property type="entry name" value="ZnuA-like"/>
</dbReference>
<evidence type="ECO:0000256" key="3">
    <source>
        <dbReference type="ARBA" id="ARBA00022723"/>
    </source>
</evidence>
<evidence type="ECO:0000256" key="4">
    <source>
        <dbReference type="ARBA" id="ARBA00022729"/>
    </source>
</evidence>
<evidence type="ECO:0000256" key="1">
    <source>
        <dbReference type="ARBA" id="ARBA00004196"/>
    </source>
</evidence>
<dbReference type="SUPFAM" id="SSF53807">
    <property type="entry name" value="Helical backbone' metal receptor"/>
    <property type="match status" value="1"/>
</dbReference>
<dbReference type="PANTHER" id="PTHR42953:SF1">
    <property type="entry name" value="METAL-BINDING PROTEIN HI_0362-RELATED"/>
    <property type="match status" value="1"/>
</dbReference>
<dbReference type="Pfam" id="PF01297">
    <property type="entry name" value="ZnuA"/>
    <property type="match status" value="1"/>
</dbReference>
<keyword evidence="3" id="KW-0479">Metal-binding</keyword>